<gene>
    <name evidence="1" type="ORF">K6T82_23860</name>
</gene>
<dbReference type="Proteomes" id="UP001139366">
    <property type="component" value="Unassembled WGS sequence"/>
</dbReference>
<dbReference type="RefSeq" id="WP_223711523.1">
    <property type="nucleotide sequence ID" value="NZ_JAINUY010000012.1"/>
</dbReference>
<protein>
    <submittedName>
        <fullName evidence="1">Uncharacterized protein</fullName>
    </submittedName>
</protein>
<reference evidence="1 2" key="1">
    <citation type="journal article" date="2023" name="Antonie Van Leeuwenhoek">
        <title>Flavobacterium potami sp. nov., a multi-metal resistance genes harbouring bacterium isolated from shallow river silt.</title>
        <authorList>
            <person name="Li S."/>
            <person name="Mao S."/>
            <person name="Mu W."/>
            <person name="Guo B."/>
            <person name="Li C."/>
            <person name="Zhu Q."/>
            <person name="Hou X."/>
            <person name="Zhao Y."/>
            <person name="Wei S."/>
            <person name="Liu H."/>
            <person name="Liu A."/>
        </authorList>
    </citation>
    <scope>NUCLEOTIDE SEQUENCE [LARGE SCALE GENOMIC DNA]</scope>
    <source>
        <strain evidence="1 2">17A</strain>
    </source>
</reference>
<organism evidence="1 2">
    <name type="scientific">Flavobacterium potami</name>
    <dbReference type="NCBI Taxonomy" id="2872310"/>
    <lineage>
        <taxon>Bacteria</taxon>
        <taxon>Pseudomonadati</taxon>
        <taxon>Bacteroidota</taxon>
        <taxon>Flavobacteriia</taxon>
        <taxon>Flavobacteriales</taxon>
        <taxon>Flavobacteriaceae</taxon>
        <taxon>Flavobacterium</taxon>
    </lineage>
</organism>
<proteinExistence type="predicted"/>
<name>A0A9X1HEF7_9FLAO</name>
<sequence length="121" mass="13768">MSHSVLVKVTSEEIPGIKYFLYINSDEEGGLTTLSEDDANKLAQILNGYPDTFSEVEVLARTKEEVILLDFKESKGDNDAFDFPNVFEECENLQDLLEDNFTDQIQGISLDETRRQLDKNN</sequence>
<keyword evidence="2" id="KW-1185">Reference proteome</keyword>
<comment type="caution">
    <text evidence="1">The sequence shown here is derived from an EMBL/GenBank/DDBJ whole genome shotgun (WGS) entry which is preliminary data.</text>
</comment>
<dbReference type="EMBL" id="JAINUY010000012">
    <property type="protein sequence ID" value="MBZ4037814.1"/>
    <property type="molecule type" value="Genomic_DNA"/>
</dbReference>
<accession>A0A9X1HEF7</accession>
<dbReference type="AlphaFoldDB" id="A0A9X1HEF7"/>
<evidence type="ECO:0000313" key="1">
    <source>
        <dbReference type="EMBL" id="MBZ4037814.1"/>
    </source>
</evidence>
<evidence type="ECO:0000313" key="2">
    <source>
        <dbReference type="Proteomes" id="UP001139366"/>
    </source>
</evidence>